<dbReference type="InterPro" id="IPR035940">
    <property type="entry name" value="CAP_sf"/>
</dbReference>
<dbReference type="RefSeq" id="WP_089889581.1">
    <property type="nucleotide sequence ID" value="NZ_FNGV01000005.1"/>
</dbReference>
<dbReference type="Pfam" id="PF00188">
    <property type="entry name" value="CAP"/>
    <property type="match status" value="1"/>
</dbReference>
<accession>A0A1G9QVY0</accession>
<dbReference type="Gene3D" id="3.40.33.10">
    <property type="entry name" value="CAP"/>
    <property type="match status" value="1"/>
</dbReference>
<name>A0A1G9QVY0_9FLAO</name>
<sequence length="315" mass="34675">MLRDLYSCTGFLIISLTLFTSCSSDDNLSTTPLEIETDNLARLAAKELYVDYYKASKTNGSETQWSGNTTTCDPGAVPTDVMNKIFLRLQYYRKAVGLENTVTENIDQSAKAQKAALMMKSNNKLDHFPPASWSCFTEEGSEAAGKSNLTMTKNAEAIDSYISEPGDSNGPVGHRRWLLYPRLRSIGVGNTNSSNAIWVVGNSGQEPSNMPEFIAWPPAGYVPGNVVFPRWSFSIPGADFSQAQVSMIDENGKVIELNLEELSLAYADPTIVWVPKGIKTNESIDTSYLVTIKSVALDGQILDYEYLVTLFNPED</sequence>
<evidence type="ECO:0000259" key="1">
    <source>
        <dbReference type="Pfam" id="PF00188"/>
    </source>
</evidence>
<keyword evidence="3" id="KW-1185">Reference proteome</keyword>
<reference evidence="2 3" key="1">
    <citation type="submission" date="2016-10" db="EMBL/GenBank/DDBJ databases">
        <authorList>
            <person name="de Groot N.N."/>
        </authorList>
    </citation>
    <scope>NUCLEOTIDE SEQUENCE [LARGE SCALE GENOMIC DNA]</scope>
    <source>
        <strain evidence="2 3">DSM 19886</strain>
    </source>
</reference>
<dbReference type="Proteomes" id="UP000199440">
    <property type="component" value="Unassembled WGS sequence"/>
</dbReference>
<dbReference type="OrthoDB" id="1766522at2"/>
<dbReference type="STRING" id="192904.SAMN04488514_105235"/>
<evidence type="ECO:0000313" key="2">
    <source>
        <dbReference type="EMBL" id="SDM15169.1"/>
    </source>
</evidence>
<organism evidence="2 3">
    <name type="scientific">Kriegella aquimaris</name>
    <dbReference type="NCBI Taxonomy" id="192904"/>
    <lineage>
        <taxon>Bacteria</taxon>
        <taxon>Pseudomonadati</taxon>
        <taxon>Bacteroidota</taxon>
        <taxon>Flavobacteriia</taxon>
        <taxon>Flavobacteriales</taxon>
        <taxon>Flavobacteriaceae</taxon>
        <taxon>Kriegella</taxon>
    </lineage>
</organism>
<dbReference type="PROSITE" id="PS51257">
    <property type="entry name" value="PROKAR_LIPOPROTEIN"/>
    <property type="match status" value="1"/>
</dbReference>
<protein>
    <submittedName>
        <fullName evidence="2">Cysteine-rich secretory protein family protein</fullName>
    </submittedName>
</protein>
<gene>
    <name evidence="2" type="ORF">SAMN04488514_105235</name>
</gene>
<feature type="domain" description="SCP" evidence="1">
    <location>
        <begin position="91"/>
        <end position="196"/>
    </location>
</feature>
<evidence type="ECO:0000313" key="3">
    <source>
        <dbReference type="Proteomes" id="UP000199440"/>
    </source>
</evidence>
<proteinExistence type="predicted"/>
<dbReference type="AlphaFoldDB" id="A0A1G9QVY0"/>
<dbReference type="InterPro" id="IPR014044">
    <property type="entry name" value="CAP_dom"/>
</dbReference>
<dbReference type="EMBL" id="FNGV01000005">
    <property type="protein sequence ID" value="SDM15169.1"/>
    <property type="molecule type" value="Genomic_DNA"/>
</dbReference>